<dbReference type="CDD" id="cd02440">
    <property type="entry name" value="AdoMet_MTases"/>
    <property type="match status" value="1"/>
</dbReference>
<dbReference type="EMBL" id="JADLZT010000012">
    <property type="protein sequence ID" value="MBF6025979.1"/>
    <property type="molecule type" value="Genomic_DNA"/>
</dbReference>
<dbReference type="RefSeq" id="WP_194932572.1">
    <property type="nucleotide sequence ID" value="NZ_JADLZT010000012.1"/>
</dbReference>
<keyword evidence="2" id="KW-0489">Methyltransferase</keyword>
<name>A0ABS0BGA9_9GAMM</name>
<evidence type="ECO:0000313" key="2">
    <source>
        <dbReference type="EMBL" id="MBF6025979.1"/>
    </source>
</evidence>
<keyword evidence="3" id="KW-1185">Reference proteome</keyword>
<dbReference type="GO" id="GO:0032259">
    <property type="term" value="P:methylation"/>
    <property type="evidence" value="ECO:0007669"/>
    <property type="project" value="UniProtKB-KW"/>
</dbReference>
<dbReference type="InterPro" id="IPR029063">
    <property type="entry name" value="SAM-dependent_MTases_sf"/>
</dbReference>
<dbReference type="InterPro" id="IPR013216">
    <property type="entry name" value="Methyltransf_11"/>
</dbReference>
<protein>
    <submittedName>
        <fullName evidence="2">Class I SAM-dependent methyltransferase</fullName>
    </submittedName>
</protein>
<gene>
    <name evidence="2" type="ORF">IU514_18270</name>
</gene>
<dbReference type="PANTHER" id="PTHR42912:SF98">
    <property type="entry name" value="UNCHARACTERISED METHYLTRANSFERASE RV1498C"/>
    <property type="match status" value="1"/>
</dbReference>
<keyword evidence="2" id="KW-0808">Transferase</keyword>
<dbReference type="PANTHER" id="PTHR42912">
    <property type="entry name" value="METHYLTRANSFERASE"/>
    <property type="match status" value="1"/>
</dbReference>
<dbReference type="GO" id="GO:0008168">
    <property type="term" value="F:methyltransferase activity"/>
    <property type="evidence" value="ECO:0007669"/>
    <property type="project" value="UniProtKB-KW"/>
</dbReference>
<dbReference type="Proteomes" id="UP001429984">
    <property type="component" value="Unassembled WGS sequence"/>
</dbReference>
<organism evidence="2 3">
    <name type="scientific">Lysobacter niastensis</name>
    <dbReference type="NCBI Taxonomy" id="380629"/>
    <lineage>
        <taxon>Bacteria</taxon>
        <taxon>Pseudomonadati</taxon>
        <taxon>Pseudomonadota</taxon>
        <taxon>Gammaproteobacteria</taxon>
        <taxon>Lysobacterales</taxon>
        <taxon>Lysobacteraceae</taxon>
        <taxon>Lysobacter</taxon>
    </lineage>
</organism>
<reference evidence="2 3" key="1">
    <citation type="submission" date="2020-11" db="EMBL/GenBank/DDBJ databases">
        <title>Draft Genome Sequence and Secondary Metabolite Biosynthetic Potential of the Lysobacter niastensis Type strain DSM 18481.</title>
        <authorList>
            <person name="Turrini P."/>
            <person name="Artuso I."/>
            <person name="Tescari M."/>
            <person name="Lugli G.A."/>
            <person name="Frangipani E."/>
            <person name="Ventura M."/>
            <person name="Visca P."/>
        </authorList>
    </citation>
    <scope>NUCLEOTIDE SEQUENCE [LARGE SCALE GENOMIC DNA]</scope>
    <source>
        <strain evidence="2 3">DSM 18481</strain>
    </source>
</reference>
<accession>A0ABS0BGA9</accession>
<evidence type="ECO:0000259" key="1">
    <source>
        <dbReference type="Pfam" id="PF08241"/>
    </source>
</evidence>
<dbReference type="Gene3D" id="3.40.50.150">
    <property type="entry name" value="Vaccinia Virus protein VP39"/>
    <property type="match status" value="1"/>
</dbReference>
<sequence length="291" mass="32614">MSQTVDQDAAPGTEQNDGPWLSTLIRSLTSQQLSPLGELLPAFPPEELQRNTTGLSSEAALRQAHAFYDNVLDAARRAGLVLDRSTRALDFGFGWGRISRVFMERISLANIHGLDVDPAFVEITRDLTRSDKFELCAPFPPTKYEDSSFDIIYLYSVFSHLSEEACQSWMREFARILRPGGVVAFTTRHDSFFDFCEWAKGQGASSSPYVQALGQLFPDLSQVREAYRAGRFIHASSQGVGGGGPRDESFYGETWIPEQYARTGFDDQFEFVSGYFDGTKYDQACFALKRK</sequence>
<comment type="caution">
    <text evidence="2">The sequence shown here is derived from an EMBL/GenBank/DDBJ whole genome shotgun (WGS) entry which is preliminary data.</text>
</comment>
<proteinExistence type="predicted"/>
<dbReference type="InterPro" id="IPR050508">
    <property type="entry name" value="Methyltransf_Superfamily"/>
</dbReference>
<feature type="domain" description="Methyltransferase type 11" evidence="1">
    <location>
        <begin position="89"/>
        <end position="185"/>
    </location>
</feature>
<dbReference type="Pfam" id="PF08241">
    <property type="entry name" value="Methyltransf_11"/>
    <property type="match status" value="1"/>
</dbReference>
<evidence type="ECO:0000313" key="3">
    <source>
        <dbReference type="Proteomes" id="UP001429984"/>
    </source>
</evidence>
<dbReference type="SUPFAM" id="SSF53335">
    <property type="entry name" value="S-adenosyl-L-methionine-dependent methyltransferases"/>
    <property type="match status" value="1"/>
</dbReference>